<protein>
    <submittedName>
        <fullName evidence="1">Uncharacterized protein</fullName>
    </submittedName>
</protein>
<name>U2Q0Q5_9ACTN</name>
<organism evidence="1 2">
    <name type="scientific">Propionibacterium acidifaciens F0233</name>
    <dbReference type="NCBI Taxonomy" id="553198"/>
    <lineage>
        <taxon>Bacteria</taxon>
        <taxon>Bacillati</taxon>
        <taxon>Actinomycetota</taxon>
        <taxon>Actinomycetes</taxon>
        <taxon>Propionibacteriales</taxon>
        <taxon>Propionibacteriaceae</taxon>
        <taxon>Propionibacterium</taxon>
    </lineage>
</organism>
<comment type="caution">
    <text evidence="1">The sequence shown here is derived from an EMBL/GenBank/DDBJ whole genome shotgun (WGS) entry which is preliminary data.</text>
</comment>
<gene>
    <name evidence="1" type="ORF">HMPREF0682_2337</name>
</gene>
<evidence type="ECO:0000313" key="1">
    <source>
        <dbReference type="EMBL" id="ERK49926.1"/>
    </source>
</evidence>
<proteinExistence type="predicted"/>
<dbReference type="Proteomes" id="UP000017052">
    <property type="component" value="Unassembled WGS sequence"/>
</dbReference>
<sequence length="77" mass="8197">MNAAGREVWRVLRDSVPVPFGRDLHLMTLGSDCAVRTGLLTVPGADRLENLLVHGALQVLGQCTCPVSLWGFGSPAP</sequence>
<dbReference type="EMBL" id="ACVN02000317">
    <property type="protein sequence ID" value="ERK49926.1"/>
    <property type="molecule type" value="Genomic_DNA"/>
</dbReference>
<accession>U2Q0Q5</accession>
<reference evidence="1" key="1">
    <citation type="submission" date="2013-08" db="EMBL/GenBank/DDBJ databases">
        <authorList>
            <person name="Durkin A.S."/>
            <person name="Haft D.R."/>
            <person name="McCorrison J."/>
            <person name="Torralba M."/>
            <person name="Gillis M."/>
            <person name="Haft D.H."/>
            <person name="Methe B."/>
            <person name="Sutton G."/>
            <person name="Nelson K.E."/>
        </authorList>
    </citation>
    <scope>NUCLEOTIDE SEQUENCE [LARGE SCALE GENOMIC DNA]</scope>
    <source>
        <strain evidence="1">F0233</strain>
    </source>
</reference>
<keyword evidence="2" id="KW-1185">Reference proteome</keyword>
<evidence type="ECO:0000313" key="2">
    <source>
        <dbReference type="Proteomes" id="UP000017052"/>
    </source>
</evidence>
<dbReference type="AlphaFoldDB" id="U2Q0Q5"/>